<name>A0A433Q119_9FUNG</name>
<dbReference type="Proteomes" id="UP000274822">
    <property type="component" value="Unassembled WGS sequence"/>
</dbReference>
<dbReference type="EMBL" id="RBNJ01019567">
    <property type="protein sequence ID" value="RUS23505.1"/>
    <property type="molecule type" value="Genomic_DNA"/>
</dbReference>
<gene>
    <name evidence="2" type="ORF">BC938DRAFT_475030</name>
</gene>
<evidence type="ECO:0000313" key="2">
    <source>
        <dbReference type="EMBL" id="RUS23505.1"/>
    </source>
</evidence>
<feature type="non-terminal residue" evidence="2">
    <location>
        <position position="1"/>
    </location>
</feature>
<feature type="region of interest" description="Disordered" evidence="1">
    <location>
        <begin position="57"/>
        <end position="128"/>
    </location>
</feature>
<keyword evidence="3" id="KW-1185">Reference proteome</keyword>
<feature type="compositionally biased region" description="Basic and acidic residues" evidence="1">
    <location>
        <begin position="101"/>
        <end position="128"/>
    </location>
</feature>
<evidence type="ECO:0000313" key="3">
    <source>
        <dbReference type="Proteomes" id="UP000274822"/>
    </source>
</evidence>
<comment type="caution">
    <text evidence="2">The sequence shown here is derived from an EMBL/GenBank/DDBJ whole genome shotgun (WGS) entry which is preliminary data.</text>
</comment>
<dbReference type="AlphaFoldDB" id="A0A433Q119"/>
<sequence>QATDFTLPNDRPNQWETSQERALALKKQLANLNRLESPQTRRVMTIDVEGRRLLFEDAPAKREENDGDGQEVTAQKTGRTQHQQRMGGTDEMSAGTGTMELAKKAEEKVGKGKGKEKDKTKGEEKVNEAGDNLQEVKSARPARLQHEIDVGFAERLLLSGEDGGRESTVEPGYCWLGETGRKVMPSHIIDLVLHCAVRSEDPWRTLVILGKLHRYTTLQGFLNLTLGFLQTSLRNSHRNEDKRFSW</sequence>
<accession>A0A433Q119</accession>
<reference evidence="2 3" key="1">
    <citation type="journal article" date="2018" name="New Phytol.">
        <title>Phylogenomics of Endogonaceae and evolution of mycorrhizas within Mucoromycota.</title>
        <authorList>
            <person name="Chang Y."/>
            <person name="Desiro A."/>
            <person name="Na H."/>
            <person name="Sandor L."/>
            <person name="Lipzen A."/>
            <person name="Clum A."/>
            <person name="Barry K."/>
            <person name="Grigoriev I.V."/>
            <person name="Martin F.M."/>
            <person name="Stajich J.E."/>
            <person name="Smith M.E."/>
            <person name="Bonito G."/>
            <person name="Spatafora J.W."/>
        </authorList>
    </citation>
    <scope>NUCLEOTIDE SEQUENCE [LARGE SCALE GENOMIC DNA]</scope>
    <source>
        <strain evidence="2 3">AD002</strain>
    </source>
</reference>
<protein>
    <submittedName>
        <fullName evidence="2">Uncharacterized protein</fullName>
    </submittedName>
</protein>
<feature type="compositionally biased region" description="Polar residues" evidence="1">
    <location>
        <begin position="72"/>
        <end position="86"/>
    </location>
</feature>
<organism evidence="2 3">
    <name type="scientific">Jimgerdemannia flammicorona</name>
    <dbReference type="NCBI Taxonomy" id="994334"/>
    <lineage>
        <taxon>Eukaryota</taxon>
        <taxon>Fungi</taxon>
        <taxon>Fungi incertae sedis</taxon>
        <taxon>Mucoromycota</taxon>
        <taxon>Mucoromycotina</taxon>
        <taxon>Endogonomycetes</taxon>
        <taxon>Endogonales</taxon>
        <taxon>Endogonaceae</taxon>
        <taxon>Jimgerdemannia</taxon>
    </lineage>
</organism>
<evidence type="ECO:0000256" key="1">
    <source>
        <dbReference type="SAM" id="MobiDB-lite"/>
    </source>
</evidence>
<proteinExistence type="predicted"/>